<evidence type="ECO:0000256" key="1">
    <source>
        <dbReference type="SAM" id="MobiDB-lite"/>
    </source>
</evidence>
<dbReference type="Proteomes" id="UP000683000">
    <property type="component" value="Unassembled WGS sequence"/>
</dbReference>
<dbReference type="AlphaFoldDB" id="A0A8I3A8H5"/>
<dbReference type="OrthoDB" id="3244370at2759"/>
<gene>
    <name evidence="2" type="ORF">JVT61DRAFT_6646</name>
</gene>
<accession>A0A8I3A8H5</accession>
<feature type="compositionally biased region" description="Low complexity" evidence="1">
    <location>
        <begin position="307"/>
        <end position="322"/>
    </location>
</feature>
<feature type="compositionally biased region" description="Basic and acidic residues" evidence="1">
    <location>
        <begin position="503"/>
        <end position="515"/>
    </location>
</feature>
<feature type="compositionally biased region" description="Polar residues" evidence="1">
    <location>
        <begin position="492"/>
        <end position="502"/>
    </location>
</feature>
<evidence type="ECO:0000313" key="3">
    <source>
        <dbReference type="Proteomes" id="UP000683000"/>
    </source>
</evidence>
<organism evidence="2 3">
    <name type="scientific">Boletus reticuloceps</name>
    <dbReference type="NCBI Taxonomy" id="495285"/>
    <lineage>
        <taxon>Eukaryota</taxon>
        <taxon>Fungi</taxon>
        <taxon>Dikarya</taxon>
        <taxon>Basidiomycota</taxon>
        <taxon>Agaricomycotina</taxon>
        <taxon>Agaricomycetes</taxon>
        <taxon>Agaricomycetidae</taxon>
        <taxon>Boletales</taxon>
        <taxon>Boletineae</taxon>
        <taxon>Boletaceae</taxon>
        <taxon>Boletoideae</taxon>
        <taxon>Boletus</taxon>
    </lineage>
</organism>
<reference evidence="2" key="1">
    <citation type="submission" date="2021-03" db="EMBL/GenBank/DDBJ databases">
        <title>Evolutionary innovations through gain and loss of genes in the ectomycorrhizal Boletales.</title>
        <authorList>
            <person name="Wu G."/>
            <person name="Miyauchi S."/>
            <person name="Morin E."/>
            <person name="Yang Z.-L."/>
            <person name="Xu J."/>
            <person name="Martin F.M."/>
        </authorList>
    </citation>
    <scope>NUCLEOTIDE SEQUENCE</scope>
    <source>
        <strain evidence="2">BR01</strain>
    </source>
</reference>
<feature type="compositionally biased region" description="Basic and acidic residues" evidence="1">
    <location>
        <begin position="294"/>
        <end position="304"/>
    </location>
</feature>
<name>A0A8I3A8H5_9AGAM</name>
<feature type="region of interest" description="Disordered" evidence="1">
    <location>
        <begin position="486"/>
        <end position="518"/>
    </location>
</feature>
<proteinExistence type="predicted"/>
<dbReference type="Gene3D" id="3.30.1520.10">
    <property type="entry name" value="Phox-like domain"/>
    <property type="match status" value="1"/>
</dbReference>
<comment type="caution">
    <text evidence="2">The sequence shown here is derived from an EMBL/GenBank/DDBJ whole genome shotgun (WGS) entry which is preliminary data.</text>
</comment>
<evidence type="ECO:0008006" key="4">
    <source>
        <dbReference type="Google" id="ProtNLM"/>
    </source>
</evidence>
<keyword evidence="3" id="KW-1185">Reference proteome</keyword>
<evidence type="ECO:0000313" key="2">
    <source>
        <dbReference type="EMBL" id="KAG6373490.1"/>
    </source>
</evidence>
<protein>
    <recommendedName>
        <fullName evidence="4">PX domain-containing protein</fullName>
    </recommendedName>
</protein>
<feature type="region of interest" description="Disordered" evidence="1">
    <location>
        <begin position="368"/>
        <end position="433"/>
    </location>
</feature>
<feature type="compositionally biased region" description="Low complexity" evidence="1">
    <location>
        <begin position="246"/>
        <end position="259"/>
    </location>
</feature>
<dbReference type="GO" id="GO:0035091">
    <property type="term" value="F:phosphatidylinositol binding"/>
    <property type="evidence" value="ECO:0007669"/>
    <property type="project" value="InterPro"/>
</dbReference>
<feature type="compositionally biased region" description="Low complexity" evidence="1">
    <location>
        <begin position="408"/>
        <end position="429"/>
    </location>
</feature>
<dbReference type="InterPro" id="IPR036871">
    <property type="entry name" value="PX_dom_sf"/>
</dbReference>
<feature type="region of interest" description="Disordered" evidence="1">
    <location>
        <begin position="240"/>
        <end position="335"/>
    </location>
</feature>
<feature type="compositionally biased region" description="Basic and acidic residues" evidence="1">
    <location>
        <begin position="380"/>
        <end position="391"/>
    </location>
</feature>
<sequence>MPDVKGGAWTSENPIATDAWQRAVYKRPPKIFHVTLLPPEKHGRLHRIALPVNYHEGSLYSAGSSYSFGFRIRPIKDDNASIMTHTSSSGGSITSINEYDIWRKWEDCLYFQDSLEVEYARAAREKRSRLAAGKGVKKNWCLYPNDVARDIHQYIPKLSKKGTFFRASQETINQRYEEIQKMMHVLLQDDLPTLIREIKDTLTFSDFFGIWRRDIDLARKAASSKKPVTTDRARTSLSPSILSAFPVSPSSHSPKPLSPAKGKEPEKARVPFGTYAHSDASSSEDCVDPPRPSRLVDRKQEVRSTRSRGSSSDSHSSSSLPSTPVTIPRQLPPNSRQPVIASQEVSLRFEHNPHVLVGERRSSYLESLPEGCELSSSPKSDPDKVLSRNRSESAASRMNRNARIYVHSLSNSPQSSAPPSEPSARSLSRYPRTSSATLRATAYLDELGVDYCLPSPTPEPRSRSRASVSSMASLVTNASVDAVIPRSERPSRSLTNYAQRSLSHSEESWDRHEPYWEDDSEDQGDILDAYFCDLIRPCAPTPDGFPETPAPDEMVYRFSQAPSSSTATFSSFSRFSDRRSSLTTSISSGSTSSSRNPMTLSIKAIHEDNIVMLRLPRYTAFDDLRRNIYDKFMQTDNATICDSFAIALLAQAPAPTENSRVGSVRPRAGSLSSLRSARAKGAALHFISSQDDWDDAIATYGGKMLLRIIGSRE</sequence>
<dbReference type="EMBL" id="JAGFBS010000022">
    <property type="protein sequence ID" value="KAG6373490.1"/>
    <property type="molecule type" value="Genomic_DNA"/>
</dbReference>